<dbReference type="Proteomes" id="UP000479692">
    <property type="component" value="Unassembled WGS sequence"/>
</dbReference>
<dbReference type="AlphaFoldDB" id="A0A7C9M119"/>
<evidence type="ECO:0000313" key="3">
    <source>
        <dbReference type="Proteomes" id="UP000479692"/>
    </source>
</evidence>
<dbReference type="InterPro" id="IPR032466">
    <property type="entry name" value="Metal_Hydrolase"/>
</dbReference>
<dbReference type="PANTHER" id="PTHR10443:SF12">
    <property type="entry name" value="DIPEPTIDASE"/>
    <property type="match status" value="1"/>
</dbReference>
<dbReference type="RefSeq" id="WP_156641339.1">
    <property type="nucleotide sequence ID" value="NZ_WOXT01000002.1"/>
</dbReference>
<feature type="signal peptide" evidence="1">
    <location>
        <begin position="1"/>
        <end position="19"/>
    </location>
</feature>
<evidence type="ECO:0000256" key="1">
    <source>
        <dbReference type="SAM" id="SignalP"/>
    </source>
</evidence>
<dbReference type="PROSITE" id="PS51365">
    <property type="entry name" value="RENAL_DIPEPTIDASE_2"/>
    <property type="match status" value="1"/>
</dbReference>
<name>A0A7C9M119_9GAMM</name>
<dbReference type="EMBL" id="WOXT01000002">
    <property type="protein sequence ID" value="MUV14008.1"/>
    <property type="molecule type" value="Genomic_DNA"/>
</dbReference>
<comment type="caution">
    <text evidence="2">The sequence shown here is derived from an EMBL/GenBank/DDBJ whole genome shotgun (WGS) entry which is preliminary data.</text>
</comment>
<dbReference type="PANTHER" id="PTHR10443">
    <property type="entry name" value="MICROSOMAL DIPEPTIDASE"/>
    <property type="match status" value="1"/>
</dbReference>
<feature type="chain" id="PRO_5028831002" evidence="1">
    <location>
        <begin position="20"/>
        <end position="391"/>
    </location>
</feature>
<dbReference type="CDD" id="cd01301">
    <property type="entry name" value="rDP_like"/>
    <property type="match status" value="1"/>
</dbReference>
<organism evidence="2 3">
    <name type="scientific">Noviluteimonas gilva</name>
    <dbReference type="NCBI Taxonomy" id="2682097"/>
    <lineage>
        <taxon>Bacteria</taxon>
        <taxon>Pseudomonadati</taxon>
        <taxon>Pseudomonadota</taxon>
        <taxon>Gammaproteobacteria</taxon>
        <taxon>Lysobacterales</taxon>
        <taxon>Lysobacteraceae</taxon>
        <taxon>Noviluteimonas</taxon>
    </lineage>
</organism>
<protein>
    <submittedName>
        <fullName evidence="2">Membrane dipeptidase</fullName>
    </submittedName>
</protein>
<dbReference type="SUPFAM" id="SSF51556">
    <property type="entry name" value="Metallo-dependent hydrolases"/>
    <property type="match status" value="1"/>
</dbReference>
<evidence type="ECO:0000313" key="2">
    <source>
        <dbReference type="EMBL" id="MUV14008.1"/>
    </source>
</evidence>
<reference evidence="2 3" key="1">
    <citation type="submission" date="2019-12" db="EMBL/GenBank/DDBJ databases">
        <authorList>
            <person name="Xu J."/>
        </authorList>
    </citation>
    <scope>NUCLEOTIDE SEQUENCE [LARGE SCALE GENOMIC DNA]</scope>
    <source>
        <strain evidence="2 3">HX-5-24</strain>
    </source>
</reference>
<dbReference type="GO" id="GO:0070573">
    <property type="term" value="F:metallodipeptidase activity"/>
    <property type="evidence" value="ECO:0007669"/>
    <property type="project" value="InterPro"/>
</dbReference>
<accession>A0A7C9M119</accession>
<keyword evidence="3" id="KW-1185">Reference proteome</keyword>
<proteinExistence type="predicted"/>
<dbReference type="InterPro" id="IPR008257">
    <property type="entry name" value="Pept_M19"/>
</dbReference>
<keyword evidence="1" id="KW-0732">Signal</keyword>
<dbReference type="GO" id="GO:0006508">
    <property type="term" value="P:proteolysis"/>
    <property type="evidence" value="ECO:0007669"/>
    <property type="project" value="InterPro"/>
</dbReference>
<sequence length="391" mass="42734">MRRYVLALLPLCLVGVVHAAEPSAAARKLAQDALIVDTHIDAPENLIGDWNDLTVLTPKREFDYPRAKEGGLDAPWMSIFTSAEEDKDGKAWTIANLQIDAVRSLAARAPEKFALLLSPKDVEKNVGKVMLPMGMENGAPIGDDLGKVQFFFDRGIRYITLCHGEDNRIADSSYVETHTWGGLSPFGEKVVAEMNRLGIIVDVSHVSDDAVRDVLRLTDVPVIASHSGLRHFTPTWNRNLPDDLAVAIAKEGGVIQLSFGTVFLSDKQSREWSDKRAQMAAMKKAGKSSGEIDAFEKQFTKAHPAPVLHVDSVLDQVDYGVKLVGVDHIGIGSDFDGVSGELPVDLKSVKDYPVLVEGLMQRGYSEADIRKILGGNLLRVWGEIEAKAGKK</sequence>
<dbReference type="Pfam" id="PF01244">
    <property type="entry name" value="Peptidase_M19"/>
    <property type="match status" value="1"/>
</dbReference>
<dbReference type="Gene3D" id="3.20.20.140">
    <property type="entry name" value="Metal-dependent hydrolases"/>
    <property type="match status" value="1"/>
</dbReference>
<gene>
    <name evidence="2" type="ORF">GN331_07275</name>
</gene>